<protein>
    <recommendedName>
        <fullName evidence="3">RNI-like superfamily protein</fullName>
    </recommendedName>
</protein>
<evidence type="ECO:0000313" key="2">
    <source>
        <dbReference type="Proteomes" id="UP000886885"/>
    </source>
</evidence>
<keyword evidence="2" id="KW-1185">Reference proteome</keyword>
<sequence>MQAPISNPFGFLTEEIIFTILDYLNKDLFAKQSFSFTCKAFYSIEAHHRKTLKPLRAELLSRARHRYPHIEHLDLTLCPCIEDSMLNVVSLSCKDVLCSINLSRSRFFTIIGLVSLVSRCFNFAESDLSNGVELNDLATAAISEAKNLEKLWLASDLGVELLALKCKDIRRLDLYYLQQCDFLPLGVEIEVWLFDDLNPAAVSRRIITEKCLPSILQLQHLADLVLEGCLGIDDDGLSTLQQSCKSLKERNMRVHCEFVALILQIFKTLNMSNCQNTSHVSLSSLTSDAENLGELTPAYGPTVTADLAKCLQNFSVLKSMSALASFNRLQNMKMLHLRGLTPNGLAAALLACRGITKVKLHASFKPLLLKSLLDYIKARCCKFLWRDRAFQVERDPKGWK</sequence>
<organism evidence="1 2">
    <name type="scientific">Populus tomentosa</name>
    <name type="common">Chinese white poplar</name>
    <dbReference type="NCBI Taxonomy" id="118781"/>
    <lineage>
        <taxon>Eukaryota</taxon>
        <taxon>Viridiplantae</taxon>
        <taxon>Streptophyta</taxon>
        <taxon>Embryophyta</taxon>
        <taxon>Tracheophyta</taxon>
        <taxon>Spermatophyta</taxon>
        <taxon>Magnoliopsida</taxon>
        <taxon>eudicotyledons</taxon>
        <taxon>Gunneridae</taxon>
        <taxon>Pentapetalae</taxon>
        <taxon>rosids</taxon>
        <taxon>fabids</taxon>
        <taxon>Malpighiales</taxon>
        <taxon>Salicaceae</taxon>
        <taxon>Saliceae</taxon>
        <taxon>Populus</taxon>
    </lineage>
</organism>
<dbReference type="OrthoDB" id="550575at2759"/>
<evidence type="ECO:0000313" key="1">
    <source>
        <dbReference type="EMBL" id="KAG6751379.1"/>
    </source>
</evidence>
<dbReference type="Proteomes" id="UP000886885">
    <property type="component" value="Chromosome 13D"/>
</dbReference>
<accession>A0A8X7YHU9</accession>
<dbReference type="EMBL" id="JAAWWB010000026">
    <property type="protein sequence ID" value="KAG6751379.1"/>
    <property type="molecule type" value="Genomic_DNA"/>
</dbReference>
<gene>
    <name evidence="1" type="ORF">POTOM_045913</name>
</gene>
<comment type="caution">
    <text evidence="1">The sequence shown here is derived from an EMBL/GenBank/DDBJ whole genome shotgun (WGS) entry which is preliminary data.</text>
</comment>
<name>A0A8X7YHU9_POPTO</name>
<evidence type="ECO:0008006" key="3">
    <source>
        <dbReference type="Google" id="ProtNLM"/>
    </source>
</evidence>
<dbReference type="AlphaFoldDB" id="A0A8X7YHU9"/>
<proteinExistence type="predicted"/>
<reference evidence="1" key="1">
    <citation type="journal article" date="2020" name="bioRxiv">
        <title>Hybrid origin of Populus tomentosa Carr. identified through genome sequencing and phylogenomic analysis.</title>
        <authorList>
            <person name="An X."/>
            <person name="Gao K."/>
            <person name="Chen Z."/>
            <person name="Li J."/>
            <person name="Yang X."/>
            <person name="Yang X."/>
            <person name="Zhou J."/>
            <person name="Guo T."/>
            <person name="Zhao T."/>
            <person name="Huang S."/>
            <person name="Miao D."/>
            <person name="Khan W.U."/>
            <person name="Rao P."/>
            <person name="Ye M."/>
            <person name="Lei B."/>
            <person name="Liao W."/>
            <person name="Wang J."/>
            <person name="Ji L."/>
            <person name="Li Y."/>
            <person name="Guo B."/>
            <person name="Mustafa N.S."/>
            <person name="Li S."/>
            <person name="Yun Q."/>
            <person name="Keller S.R."/>
            <person name="Mao J."/>
            <person name="Zhang R."/>
            <person name="Strauss S.H."/>
        </authorList>
    </citation>
    <scope>NUCLEOTIDE SEQUENCE</scope>
    <source>
        <strain evidence="1">GM15</strain>
        <tissue evidence="1">Leaf</tissue>
    </source>
</reference>